<evidence type="ECO:0000313" key="5">
    <source>
        <dbReference type="Proteomes" id="UP001056384"/>
    </source>
</evidence>
<keyword evidence="5" id="KW-1185">Reference proteome</keyword>
<dbReference type="Gene3D" id="2.60.40.10">
    <property type="entry name" value="Immunoglobulins"/>
    <property type="match status" value="1"/>
</dbReference>
<dbReference type="EMBL" id="CP099425">
    <property type="protein sequence ID" value="USW56257.1"/>
    <property type="molecule type" value="Genomic_DNA"/>
</dbReference>
<dbReference type="Gene3D" id="3.90.245.10">
    <property type="entry name" value="Ribonucleoside hydrolase-like"/>
    <property type="match status" value="1"/>
</dbReference>
<dbReference type="GO" id="GO:0016799">
    <property type="term" value="F:hydrolase activity, hydrolyzing N-glycosyl compounds"/>
    <property type="evidence" value="ECO:0007669"/>
    <property type="project" value="InterPro"/>
</dbReference>
<dbReference type="InterPro" id="IPR036452">
    <property type="entry name" value="Ribo_hydro-like"/>
</dbReference>
<keyword evidence="4" id="KW-0378">Hydrolase</keyword>
<organism evidence="4 5">
    <name type="scientific">Septoria linicola</name>
    <dbReference type="NCBI Taxonomy" id="215465"/>
    <lineage>
        <taxon>Eukaryota</taxon>
        <taxon>Fungi</taxon>
        <taxon>Dikarya</taxon>
        <taxon>Ascomycota</taxon>
        <taxon>Pezizomycotina</taxon>
        <taxon>Dothideomycetes</taxon>
        <taxon>Dothideomycetidae</taxon>
        <taxon>Mycosphaerellales</taxon>
        <taxon>Mycosphaerellaceae</taxon>
        <taxon>Septoria</taxon>
    </lineage>
</organism>
<reference evidence="4" key="1">
    <citation type="submission" date="2022-06" db="EMBL/GenBank/DDBJ databases">
        <title>Complete genome sequences of two strains of the flax pathogen Septoria linicola.</title>
        <authorList>
            <person name="Lapalu N."/>
            <person name="Simon A."/>
            <person name="Demenou B."/>
            <person name="Paumier D."/>
            <person name="Guillot M.-P."/>
            <person name="Gout L."/>
            <person name="Valade R."/>
        </authorList>
    </citation>
    <scope>NUCLEOTIDE SEQUENCE</scope>
    <source>
        <strain evidence="4">SE15195</strain>
    </source>
</reference>
<feature type="domain" description="Cellulose-binding Sde182 nucleoside hydrolase-like" evidence="2">
    <location>
        <begin position="35"/>
        <end position="303"/>
    </location>
</feature>
<sequence length="516" mass="56881">MKATELCTLIGLLLVASSSAQRCPPAIQIDKKPQVFIMSDISNEPDDTMSFIRLLLHSDQYNITGLVATSSTWLNNSVVPREILNTTHAFGLVQDNLNVHTSGRFPTSDYLSSIVKAGQPVYGTRAIGMPPLSSGAELLITIVDGMPDHEPLFTQAWGGTNVLAEALACVKATRAALDLEKFVKKLRVYSISDQDDAGPWIRQNFPQIPYIVSLHGFNAYGLATWSGISGEKYYYFDGGGPDTSLVTEEYVKQNFQVGPLGSHYPDIAYIMQGDSPALMHTMVNGLNGGPSDQPSWGGWGGRYILLDRSRQSNVYSDTYDQVVGKDNKTYTSNHATIWRWRQAYQDEMSARVQWSVLSDYASGSHPPVVEVNGSCGSEPLIYTLPAEATITLDASGTWDPDANLTGKNPLKYHWFQYREITDVYTNTVDSLPKLNFTLSKDGKVAGTKLPTREEACKLPTGLQATFGVEPVCQQYHVILEVTGSGTPPIRRYKRVILKVEQEEDTAGSSSRKRDEL</sequence>
<dbReference type="InterPro" id="IPR011483">
    <property type="entry name" value="Sde182_NH-like"/>
</dbReference>
<evidence type="ECO:0000313" key="4">
    <source>
        <dbReference type="EMBL" id="USW56257.1"/>
    </source>
</evidence>
<evidence type="ECO:0000259" key="3">
    <source>
        <dbReference type="Pfam" id="PF21027"/>
    </source>
</evidence>
<proteinExistence type="predicted"/>
<name>A0A9Q9AUS5_9PEZI</name>
<feature type="chain" id="PRO_5040309879" evidence="1">
    <location>
        <begin position="21"/>
        <end position="516"/>
    </location>
</feature>
<dbReference type="InterPro" id="IPR013783">
    <property type="entry name" value="Ig-like_fold"/>
</dbReference>
<dbReference type="InterPro" id="IPR048527">
    <property type="entry name" value="Sde182_C"/>
</dbReference>
<dbReference type="Proteomes" id="UP001056384">
    <property type="component" value="Chromosome 8"/>
</dbReference>
<evidence type="ECO:0000259" key="2">
    <source>
        <dbReference type="Pfam" id="PF07632"/>
    </source>
</evidence>
<dbReference type="Pfam" id="PF07632">
    <property type="entry name" value="Sde182_NH-like"/>
    <property type="match status" value="1"/>
</dbReference>
<dbReference type="Pfam" id="PF21027">
    <property type="entry name" value="Sde0182_C"/>
    <property type="match status" value="1"/>
</dbReference>
<evidence type="ECO:0000256" key="1">
    <source>
        <dbReference type="SAM" id="SignalP"/>
    </source>
</evidence>
<feature type="domain" description="Cellulose-binding Sde182 C-terminal" evidence="3">
    <location>
        <begin position="389"/>
        <end position="499"/>
    </location>
</feature>
<gene>
    <name evidence="4" type="ORF">Slin15195_G095760</name>
</gene>
<keyword evidence="1" id="KW-0732">Signal</keyword>
<accession>A0A9Q9AUS5</accession>
<protein>
    <submittedName>
        <fullName evidence="4">Immunoglobulin-like, ribonucleoside hydrolase</fullName>
    </submittedName>
</protein>
<dbReference type="AlphaFoldDB" id="A0A9Q9AUS5"/>
<feature type="signal peptide" evidence="1">
    <location>
        <begin position="1"/>
        <end position="20"/>
    </location>
</feature>